<protein>
    <submittedName>
        <fullName evidence="2">Uncharacterized protein</fullName>
    </submittedName>
</protein>
<evidence type="ECO:0000256" key="1">
    <source>
        <dbReference type="SAM" id="MobiDB-lite"/>
    </source>
</evidence>
<proteinExistence type="predicted"/>
<feature type="compositionally biased region" description="Basic and acidic residues" evidence="1">
    <location>
        <begin position="32"/>
        <end position="41"/>
    </location>
</feature>
<dbReference type="EMBL" id="BAAAPC010000024">
    <property type="protein sequence ID" value="GAA2011935.1"/>
    <property type="molecule type" value="Genomic_DNA"/>
</dbReference>
<name>A0ABN2TKK3_9ACTN</name>
<feature type="region of interest" description="Disordered" evidence="1">
    <location>
        <begin position="18"/>
        <end position="42"/>
    </location>
</feature>
<evidence type="ECO:0000313" key="2">
    <source>
        <dbReference type="EMBL" id="GAA2011935.1"/>
    </source>
</evidence>
<accession>A0ABN2TKK3</accession>
<comment type="caution">
    <text evidence="2">The sequence shown here is derived from an EMBL/GenBank/DDBJ whole genome shotgun (WGS) entry which is preliminary data.</text>
</comment>
<evidence type="ECO:0000313" key="3">
    <source>
        <dbReference type="Proteomes" id="UP001501585"/>
    </source>
</evidence>
<keyword evidence="3" id="KW-1185">Reference proteome</keyword>
<sequence>MFGDSGVVVTVDLTETGVLPGQIGADNGGDVGVDRDGEPGRPEQWQRVVVEGLPYLSGSFETYRTNQS</sequence>
<dbReference type="Proteomes" id="UP001501585">
    <property type="component" value="Unassembled WGS sequence"/>
</dbReference>
<gene>
    <name evidence="2" type="ORF">GCM10009799_45250</name>
</gene>
<organism evidence="2 3">
    <name type="scientific">Nocardiopsis rhodophaea</name>
    <dbReference type="NCBI Taxonomy" id="280238"/>
    <lineage>
        <taxon>Bacteria</taxon>
        <taxon>Bacillati</taxon>
        <taxon>Actinomycetota</taxon>
        <taxon>Actinomycetes</taxon>
        <taxon>Streptosporangiales</taxon>
        <taxon>Nocardiopsidaceae</taxon>
        <taxon>Nocardiopsis</taxon>
    </lineage>
</organism>
<reference evidence="2 3" key="1">
    <citation type="journal article" date="2019" name="Int. J. Syst. Evol. Microbiol.">
        <title>The Global Catalogue of Microorganisms (GCM) 10K type strain sequencing project: providing services to taxonomists for standard genome sequencing and annotation.</title>
        <authorList>
            <consortium name="The Broad Institute Genomics Platform"/>
            <consortium name="The Broad Institute Genome Sequencing Center for Infectious Disease"/>
            <person name="Wu L."/>
            <person name="Ma J."/>
        </authorList>
    </citation>
    <scope>NUCLEOTIDE SEQUENCE [LARGE SCALE GENOMIC DNA]</scope>
    <source>
        <strain evidence="2 3">JCM 15313</strain>
    </source>
</reference>